<dbReference type="Proteomes" id="UP000230002">
    <property type="component" value="Unassembled WGS sequence"/>
</dbReference>
<gene>
    <name evidence="3" type="ORF">GSI_09448</name>
</gene>
<feature type="compositionally biased region" description="Polar residues" evidence="1">
    <location>
        <begin position="1"/>
        <end position="12"/>
    </location>
</feature>
<feature type="region of interest" description="Disordered" evidence="1">
    <location>
        <begin position="94"/>
        <end position="126"/>
    </location>
</feature>
<comment type="caution">
    <text evidence="3">The sequence shown here is derived from an EMBL/GenBank/DDBJ whole genome shotgun (WGS) entry which is preliminary data.</text>
</comment>
<dbReference type="EMBL" id="AYKW01000023">
    <property type="protein sequence ID" value="PIL29396.1"/>
    <property type="molecule type" value="Genomic_DNA"/>
</dbReference>
<name>A0A2G8S6J0_9APHY</name>
<feature type="compositionally biased region" description="Pro residues" evidence="1">
    <location>
        <begin position="95"/>
        <end position="104"/>
    </location>
</feature>
<organism evidence="3 4">
    <name type="scientific">Ganoderma sinense ZZ0214-1</name>
    <dbReference type="NCBI Taxonomy" id="1077348"/>
    <lineage>
        <taxon>Eukaryota</taxon>
        <taxon>Fungi</taxon>
        <taxon>Dikarya</taxon>
        <taxon>Basidiomycota</taxon>
        <taxon>Agaricomycotina</taxon>
        <taxon>Agaricomycetes</taxon>
        <taxon>Polyporales</taxon>
        <taxon>Polyporaceae</taxon>
        <taxon>Ganoderma</taxon>
    </lineage>
</organism>
<keyword evidence="2" id="KW-1133">Transmembrane helix</keyword>
<feature type="region of interest" description="Disordered" evidence="1">
    <location>
        <begin position="1"/>
        <end position="23"/>
    </location>
</feature>
<accession>A0A2G8S6J0</accession>
<keyword evidence="2" id="KW-0472">Membrane</keyword>
<evidence type="ECO:0000313" key="4">
    <source>
        <dbReference type="Proteomes" id="UP000230002"/>
    </source>
</evidence>
<feature type="transmembrane region" description="Helical" evidence="2">
    <location>
        <begin position="31"/>
        <end position="56"/>
    </location>
</feature>
<keyword evidence="2" id="KW-0812">Transmembrane</keyword>
<reference evidence="3 4" key="1">
    <citation type="journal article" date="2015" name="Sci. Rep.">
        <title>Chromosome-level genome map provides insights into diverse defense mechanisms in the medicinal fungus Ganoderma sinense.</title>
        <authorList>
            <person name="Zhu Y."/>
            <person name="Xu J."/>
            <person name="Sun C."/>
            <person name="Zhou S."/>
            <person name="Xu H."/>
            <person name="Nelson D.R."/>
            <person name="Qian J."/>
            <person name="Song J."/>
            <person name="Luo H."/>
            <person name="Xiang L."/>
            <person name="Li Y."/>
            <person name="Xu Z."/>
            <person name="Ji A."/>
            <person name="Wang L."/>
            <person name="Lu S."/>
            <person name="Hayward A."/>
            <person name="Sun W."/>
            <person name="Li X."/>
            <person name="Schwartz D.C."/>
            <person name="Wang Y."/>
            <person name="Chen S."/>
        </authorList>
    </citation>
    <scope>NUCLEOTIDE SEQUENCE [LARGE SCALE GENOMIC DNA]</scope>
    <source>
        <strain evidence="3 4">ZZ0214-1</strain>
    </source>
</reference>
<protein>
    <submittedName>
        <fullName evidence="3">Uncharacterized protein</fullName>
    </submittedName>
</protein>
<evidence type="ECO:0000256" key="1">
    <source>
        <dbReference type="SAM" id="MobiDB-lite"/>
    </source>
</evidence>
<evidence type="ECO:0000313" key="3">
    <source>
        <dbReference type="EMBL" id="PIL29396.1"/>
    </source>
</evidence>
<feature type="region of interest" description="Disordered" evidence="1">
    <location>
        <begin position="329"/>
        <end position="384"/>
    </location>
</feature>
<keyword evidence="4" id="KW-1185">Reference proteome</keyword>
<feature type="compositionally biased region" description="Polar residues" evidence="1">
    <location>
        <begin position="347"/>
        <end position="368"/>
    </location>
</feature>
<feature type="region of interest" description="Disordered" evidence="1">
    <location>
        <begin position="162"/>
        <end position="240"/>
    </location>
</feature>
<sequence length="422" mass="45214">MTVLENPTTTPYSIRRPHTSPVSANERNHHYLLNFAVSLAAILFGIAIIAAFALAVRWRKRTSQSYLLEPRIDTRMPQGSISDVSDGHSTISLKFPPPGLAPPRNPRDRLPFLPRSPPHAHHPTSHARALQTCQSCIAGPNNAPPCYCPTCPNGPGWDNPPAYRASAPSPNDIPSRRLSATLVNPHGANPPRPSSTDENSIRRIQRTPPAQIASRNGHDRPRSVQHSSTPAGHTRGGVTVVDEDNTISCFSESSSSTLSPSNASFVSASSRLDTSVARPSSPGLSHDAGAAALIYGRGPDATAGRGPLELPLAVYQDQSDDTSAYIRVTPPSQDRLDAHPDGPRYGRQTTAPESGSSWCLHGPSSSTAAVEGRDPLTGADGPHAREKSEKWFMDLDWFGRRSLSVDFNEHALATGRGFGSAI</sequence>
<dbReference type="AlphaFoldDB" id="A0A2G8S6J0"/>
<dbReference type="OrthoDB" id="10543590at2759"/>
<feature type="compositionally biased region" description="Basic and acidic residues" evidence="1">
    <location>
        <begin position="334"/>
        <end position="344"/>
    </location>
</feature>
<proteinExistence type="predicted"/>
<evidence type="ECO:0000256" key="2">
    <source>
        <dbReference type="SAM" id="Phobius"/>
    </source>
</evidence>